<dbReference type="AlphaFoldDB" id="A0AAD9Q775"/>
<dbReference type="EMBL" id="JARQWQ010000059">
    <property type="protein sequence ID" value="KAK2555975.1"/>
    <property type="molecule type" value="Genomic_DNA"/>
</dbReference>
<comment type="caution">
    <text evidence="2">The sequence shown here is derived from an EMBL/GenBank/DDBJ whole genome shotgun (WGS) entry which is preliminary data.</text>
</comment>
<evidence type="ECO:0000313" key="3">
    <source>
        <dbReference type="Proteomes" id="UP001249851"/>
    </source>
</evidence>
<protein>
    <submittedName>
        <fullName evidence="2">Uncharacterized protein</fullName>
    </submittedName>
</protein>
<feature type="compositionally biased region" description="Low complexity" evidence="1">
    <location>
        <begin position="23"/>
        <end position="37"/>
    </location>
</feature>
<organism evidence="2 3">
    <name type="scientific">Acropora cervicornis</name>
    <name type="common">Staghorn coral</name>
    <dbReference type="NCBI Taxonomy" id="6130"/>
    <lineage>
        <taxon>Eukaryota</taxon>
        <taxon>Metazoa</taxon>
        <taxon>Cnidaria</taxon>
        <taxon>Anthozoa</taxon>
        <taxon>Hexacorallia</taxon>
        <taxon>Scleractinia</taxon>
        <taxon>Astrocoeniina</taxon>
        <taxon>Acroporidae</taxon>
        <taxon>Acropora</taxon>
    </lineage>
</organism>
<reference evidence="2" key="1">
    <citation type="journal article" date="2023" name="G3 (Bethesda)">
        <title>Whole genome assembly and annotation of the endangered Caribbean coral Acropora cervicornis.</title>
        <authorList>
            <person name="Selwyn J.D."/>
            <person name="Vollmer S.V."/>
        </authorList>
    </citation>
    <scope>NUCLEOTIDE SEQUENCE</scope>
    <source>
        <strain evidence="2">K2</strain>
    </source>
</reference>
<keyword evidence="3" id="KW-1185">Reference proteome</keyword>
<proteinExistence type="predicted"/>
<sequence>VLIYIRVQLHPDFYQAASPTQPSLKSSGSRESTTSSRYNTIQKDSVERSVAAVSNVVLLFASCMEISLCVNHSSVLIYIRVLLHQDFFQAASPTQPSLKSPRSRESTTSSRYKTIQKDSVQRSVAAVSNAASPTQPSLKSSRSRESTTSNRYNTIPKDIVERSVAAVGNVVLLFAQFVAG</sequence>
<feature type="compositionally biased region" description="Polar residues" evidence="1">
    <location>
        <begin position="129"/>
        <end position="139"/>
    </location>
</feature>
<feature type="region of interest" description="Disordered" evidence="1">
    <location>
        <begin position="92"/>
        <end position="150"/>
    </location>
</feature>
<gene>
    <name evidence="2" type="ORF">P5673_022262</name>
</gene>
<dbReference type="Proteomes" id="UP001249851">
    <property type="component" value="Unassembled WGS sequence"/>
</dbReference>
<evidence type="ECO:0000256" key="1">
    <source>
        <dbReference type="SAM" id="MobiDB-lite"/>
    </source>
</evidence>
<feature type="region of interest" description="Disordered" evidence="1">
    <location>
        <begin position="17"/>
        <end position="40"/>
    </location>
</feature>
<reference evidence="2" key="2">
    <citation type="journal article" date="2023" name="Science">
        <title>Genomic signatures of disease resistance in endangered staghorn corals.</title>
        <authorList>
            <person name="Vollmer S.V."/>
            <person name="Selwyn J.D."/>
            <person name="Despard B.A."/>
            <person name="Roesel C.L."/>
        </authorList>
    </citation>
    <scope>NUCLEOTIDE SEQUENCE</scope>
    <source>
        <strain evidence="2">K2</strain>
    </source>
</reference>
<accession>A0AAD9Q775</accession>
<evidence type="ECO:0000313" key="2">
    <source>
        <dbReference type="EMBL" id="KAK2555975.1"/>
    </source>
</evidence>
<feature type="non-terminal residue" evidence="2">
    <location>
        <position position="1"/>
    </location>
</feature>
<name>A0AAD9Q775_ACRCE</name>
<feature type="non-terminal residue" evidence="2">
    <location>
        <position position="180"/>
    </location>
</feature>